<dbReference type="PROSITE" id="PS50983">
    <property type="entry name" value="FE_B12_PBP"/>
    <property type="match status" value="1"/>
</dbReference>
<organism evidence="2 3">
    <name type="scientific">Desulforhabdus amnigena</name>
    <dbReference type="NCBI Taxonomy" id="40218"/>
    <lineage>
        <taxon>Bacteria</taxon>
        <taxon>Pseudomonadati</taxon>
        <taxon>Thermodesulfobacteriota</taxon>
        <taxon>Syntrophobacteria</taxon>
        <taxon>Syntrophobacterales</taxon>
        <taxon>Syntrophobacteraceae</taxon>
        <taxon>Desulforhabdus</taxon>
    </lineage>
</organism>
<comment type="caution">
    <text evidence="2">The sequence shown here is derived from an EMBL/GenBank/DDBJ whole genome shotgun (WGS) entry which is preliminary data.</text>
</comment>
<dbReference type="AlphaFoldDB" id="A0A9W6FV77"/>
<evidence type="ECO:0000259" key="1">
    <source>
        <dbReference type="PROSITE" id="PS50983"/>
    </source>
</evidence>
<protein>
    <submittedName>
        <fullName evidence="2">Iron ABC transporter substrate-binding protein</fullName>
    </submittedName>
</protein>
<evidence type="ECO:0000313" key="3">
    <source>
        <dbReference type="Proteomes" id="UP001144372"/>
    </source>
</evidence>
<dbReference type="EMBL" id="BSDR01000001">
    <property type="protein sequence ID" value="GLI35482.1"/>
    <property type="molecule type" value="Genomic_DNA"/>
</dbReference>
<dbReference type="InterPro" id="IPR050902">
    <property type="entry name" value="ABC_Transporter_SBP"/>
</dbReference>
<name>A0A9W6FV77_9BACT</name>
<proteinExistence type="predicted"/>
<dbReference type="PANTHER" id="PTHR30535:SF34">
    <property type="entry name" value="MOLYBDATE-BINDING PROTEIN MOLA"/>
    <property type="match status" value="1"/>
</dbReference>
<sequence>MFFAPAPTLAASLSITDSLGRTVEIPQPVHRIVALNSDILEVLRTLKAQDLVVGVFSEIVREPEFWGDLVQKPKAGSWRDPDLEAIVRLAPDLVIAYSRNPGPELEKKGEALGFRVLRLDLYRIEVLEKEVRALGLLLGKETEADRFCRWHRQHLDAVRSKLDAVADPPSVYVESYSDYHAAGPGSGGHEMCLVSGGRCVAGDLSIPYAVVTSEWVISRNPDVIVKAASFGNGYAVNNAGPFNRRRNAIMNRPAWNHVAAVESGRVYVMDSAIWTGPRAIVGIVYMARWIHPGRFPDLHPGDLHREYLEIFQGIPYKGVFVSDDIAGKAP</sequence>
<dbReference type="Gene3D" id="3.40.50.1980">
    <property type="entry name" value="Nitrogenase molybdenum iron protein domain"/>
    <property type="match status" value="2"/>
</dbReference>
<keyword evidence="3" id="KW-1185">Reference proteome</keyword>
<dbReference type="InterPro" id="IPR002491">
    <property type="entry name" value="ABC_transptr_periplasmic_BD"/>
</dbReference>
<dbReference type="PANTHER" id="PTHR30535">
    <property type="entry name" value="VITAMIN B12-BINDING PROTEIN"/>
    <property type="match status" value="1"/>
</dbReference>
<evidence type="ECO:0000313" key="2">
    <source>
        <dbReference type="EMBL" id="GLI35482.1"/>
    </source>
</evidence>
<reference evidence="2" key="1">
    <citation type="submission" date="2022-12" db="EMBL/GenBank/DDBJ databases">
        <title>Reference genome sequencing for broad-spectrum identification of bacterial and archaeal isolates by mass spectrometry.</title>
        <authorList>
            <person name="Sekiguchi Y."/>
            <person name="Tourlousse D.M."/>
        </authorList>
    </citation>
    <scope>NUCLEOTIDE SEQUENCE</scope>
    <source>
        <strain evidence="2">ASRB1</strain>
    </source>
</reference>
<accession>A0A9W6FV77</accession>
<gene>
    <name evidence="2" type="ORF">DAMNIGENAA_29150</name>
</gene>
<dbReference type="Pfam" id="PF01497">
    <property type="entry name" value="Peripla_BP_2"/>
    <property type="match status" value="1"/>
</dbReference>
<dbReference type="Proteomes" id="UP001144372">
    <property type="component" value="Unassembled WGS sequence"/>
</dbReference>
<feature type="domain" description="Fe/B12 periplasmic-binding" evidence="1">
    <location>
        <begin position="31"/>
        <end position="298"/>
    </location>
</feature>
<dbReference type="SUPFAM" id="SSF53807">
    <property type="entry name" value="Helical backbone' metal receptor"/>
    <property type="match status" value="1"/>
</dbReference>